<dbReference type="GO" id="GO:0051083">
    <property type="term" value="P:'de novo' cotranslational protein folding"/>
    <property type="evidence" value="ECO:0007669"/>
    <property type="project" value="InterPro"/>
</dbReference>
<dbReference type="PANTHER" id="PTHR43999">
    <property type="entry name" value="DNAJ HOMOLOG SUBFAMILY C MEMBER 2"/>
    <property type="match status" value="1"/>
</dbReference>
<dbReference type="Pfam" id="PF21884">
    <property type="entry name" value="ZUO1-like_ZHD"/>
    <property type="match status" value="1"/>
</dbReference>
<dbReference type="Pfam" id="PF16717">
    <property type="entry name" value="RAC_head"/>
    <property type="match status" value="1"/>
</dbReference>
<dbReference type="CDD" id="cd00167">
    <property type="entry name" value="SANT"/>
    <property type="match status" value="1"/>
</dbReference>
<dbReference type="PANTHER" id="PTHR43999:SF1">
    <property type="entry name" value="DNAJ HOMOLOG SUBFAMILY C MEMBER 2"/>
    <property type="match status" value="1"/>
</dbReference>
<dbReference type="GO" id="GO:0043022">
    <property type="term" value="F:ribosome binding"/>
    <property type="evidence" value="ECO:0007669"/>
    <property type="project" value="InterPro"/>
</dbReference>
<reference evidence="5 6" key="1">
    <citation type="submission" date="2019-04" db="EMBL/GenBank/DDBJ databases">
        <title>Annotation for the trematode Fasciola gigantica.</title>
        <authorList>
            <person name="Choi Y.-J."/>
        </authorList>
    </citation>
    <scope>NUCLEOTIDE SEQUENCE [LARGE SCALE GENOMIC DNA]</scope>
    <source>
        <strain evidence="5">Uganda_cow_1</strain>
    </source>
</reference>
<evidence type="ECO:0000256" key="2">
    <source>
        <dbReference type="ARBA" id="ARBA00023186"/>
    </source>
</evidence>
<dbReference type="PROSITE" id="PS50090">
    <property type="entry name" value="MYB_LIKE"/>
    <property type="match status" value="1"/>
</dbReference>
<dbReference type="STRING" id="46835.A0A504Z7S5"/>
<proteinExistence type="predicted"/>
<protein>
    <submittedName>
        <fullName evidence="5">Putative ribosome-associated chaperone zuotin translation</fullName>
    </submittedName>
</protein>
<evidence type="ECO:0000256" key="3">
    <source>
        <dbReference type="SAM" id="MobiDB-lite"/>
    </source>
</evidence>
<dbReference type="Gene3D" id="1.10.8.840">
    <property type="entry name" value="Ribosome-associated complex head domain"/>
    <property type="match status" value="1"/>
</dbReference>
<evidence type="ECO:0000259" key="4">
    <source>
        <dbReference type="PROSITE" id="PS50090"/>
    </source>
</evidence>
<dbReference type="Pfam" id="PF00249">
    <property type="entry name" value="Myb_DNA-binding"/>
    <property type="match status" value="1"/>
</dbReference>
<evidence type="ECO:0000256" key="1">
    <source>
        <dbReference type="ARBA" id="ARBA00022490"/>
    </source>
</evidence>
<feature type="region of interest" description="Disordered" evidence="3">
    <location>
        <begin position="303"/>
        <end position="323"/>
    </location>
</feature>
<dbReference type="AlphaFoldDB" id="A0A504Z7S5"/>
<dbReference type="GO" id="GO:0005829">
    <property type="term" value="C:cytosol"/>
    <property type="evidence" value="ECO:0007669"/>
    <property type="project" value="TreeGrafter"/>
</dbReference>
<dbReference type="InterPro" id="IPR001005">
    <property type="entry name" value="SANT/Myb"/>
</dbReference>
<dbReference type="GO" id="GO:0030544">
    <property type="term" value="F:Hsp70 protein binding"/>
    <property type="evidence" value="ECO:0007669"/>
    <property type="project" value="InterPro"/>
</dbReference>
<feature type="region of interest" description="Disordered" evidence="3">
    <location>
        <begin position="166"/>
        <end position="217"/>
    </location>
</feature>
<dbReference type="OrthoDB" id="1690618at2759"/>
<dbReference type="SMART" id="SM00717">
    <property type="entry name" value="SANT"/>
    <property type="match status" value="2"/>
</dbReference>
<dbReference type="SUPFAM" id="SSF46689">
    <property type="entry name" value="Homeodomain-like"/>
    <property type="match status" value="1"/>
</dbReference>
<feature type="domain" description="Myb-like" evidence="4">
    <location>
        <begin position="423"/>
        <end position="475"/>
    </location>
</feature>
<feature type="compositionally biased region" description="Polar residues" evidence="3">
    <location>
        <begin position="304"/>
        <end position="323"/>
    </location>
</feature>
<dbReference type="InterPro" id="IPR009057">
    <property type="entry name" value="Homeodomain-like_sf"/>
</dbReference>
<evidence type="ECO:0000313" key="5">
    <source>
        <dbReference type="EMBL" id="TPP65918.1"/>
    </source>
</evidence>
<keyword evidence="1" id="KW-0963">Cytoplasm</keyword>
<feature type="compositionally biased region" description="Basic and acidic residues" evidence="3">
    <location>
        <begin position="103"/>
        <end position="127"/>
    </location>
</feature>
<dbReference type="Gene3D" id="1.10.10.60">
    <property type="entry name" value="Homeodomain-like"/>
    <property type="match status" value="2"/>
</dbReference>
<name>A0A504Z7S5_FASGI</name>
<dbReference type="EMBL" id="SUNJ01002509">
    <property type="protein sequence ID" value="TPP65918.1"/>
    <property type="molecule type" value="Genomic_DNA"/>
</dbReference>
<dbReference type="InterPro" id="IPR032003">
    <property type="entry name" value="RAC_head"/>
</dbReference>
<comment type="caution">
    <text evidence="5">The sequence shown here is derived from an EMBL/GenBank/DDBJ whole genome shotgun (WGS) entry which is preliminary data.</text>
</comment>
<organism evidence="5 6">
    <name type="scientific">Fasciola gigantica</name>
    <name type="common">Giant liver fluke</name>
    <dbReference type="NCBI Taxonomy" id="46835"/>
    <lineage>
        <taxon>Eukaryota</taxon>
        <taxon>Metazoa</taxon>
        <taxon>Spiralia</taxon>
        <taxon>Lophotrochozoa</taxon>
        <taxon>Platyhelminthes</taxon>
        <taxon>Trematoda</taxon>
        <taxon>Digenea</taxon>
        <taxon>Plagiorchiida</taxon>
        <taxon>Echinostomata</taxon>
        <taxon>Echinostomatoidea</taxon>
        <taxon>Fasciolidae</taxon>
        <taxon>Fasciola</taxon>
    </lineage>
</organism>
<feature type="region of interest" description="Disordered" evidence="3">
    <location>
        <begin position="101"/>
        <end position="127"/>
    </location>
</feature>
<accession>A0A504Z7S5</accession>
<evidence type="ECO:0000313" key="6">
    <source>
        <dbReference type="Proteomes" id="UP000316759"/>
    </source>
</evidence>
<sequence>SDFFVSTFPSAYEILGNPTKRHAYDCVDPVVVNDSVPSASSIREDFFGALRPFFTRKARWSKRQPVPGLGYVGTSLDDVHAFYDFWENYDTTRDYSFLDEEDKDKGEDRETRRAIERQNRAERARRRGEELRTIRQVLELAKANDPRLLAAVKAVKDAKAAKRQARLDAARKRREEEEERTRQEAEAHAAERAASEERKRVETERLRKEREQLKQETKRERKRLRAVVVEKYDHFIHTEYSESALAGAERVQVLADLDLLCQRLTNIQLQELNDHIENTESIEDAKALFNSKLAEVKQELQAPGLQSSAKSNQPTAVGNVNSTSTKFTPEMIQTLIKAVNLLPAGTPKRWEAIAAYINQHVPGASVTGKEALKQAKALSQEDATLRKEANAKAFVSFTSTVRETDAVKNVIITNEIEAEASRPWTVTEQRALEQALRSCPAHPADGTEGDRWQRIADIVGTRTRRECMLRCKELAEQVRAKKAAVAATKNVNALNGAPASQTELKTGKRPVK</sequence>
<dbReference type="InterPro" id="IPR044634">
    <property type="entry name" value="Zuotin/DnaJC2"/>
</dbReference>
<feature type="non-terminal residue" evidence="5">
    <location>
        <position position="1"/>
    </location>
</feature>
<keyword evidence="2" id="KW-0143">Chaperone</keyword>
<dbReference type="InterPro" id="IPR054076">
    <property type="entry name" value="ZUO1-like_ZHD"/>
</dbReference>
<dbReference type="Proteomes" id="UP000316759">
    <property type="component" value="Unassembled WGS sequence"/>
</dbReference>
<dbReference type="GO" id="GO:0006450">
    <property type="term" value="P:regulation of translational fidelity"/>
    <property type="evidence" value="ECO:0007669"/>
    <property type="project" value="InterPro"/>
</dbReference>
<keyword evidence="6" id="KW-1185">Reference proteome</keyword>
<dbReference type="InterPro" id="IPR042569">
    <property type="entry name" value="RAC_head_sf"/>
</dbReference>
<gene>
    <name evidence="5" type="ORF">FGIG_08077</name>
</gene>